<dbReference type="InterPro" id="IPR001245">
    <property type="entry name" value="Ser-Thr/Tyr_kinase_cat_dom"/>
</dbReference>
<feature type="signal peptide" evidence="15">
    <location>
        <begin position="1"/>
        <end position="21"/>
    </location>
</feature>
<dbReference type="InterPro" id="IPR017441">
    <property type="entry name" value="Protein_kinase_ATP_BS"/>
</dbReference>
<keyword evidence="3" id="KW-0433">Leucine-rich repeat</keyword>
<feature type="domain" description="Protein kinase" evidence="16">
    <location>
        <begin position="272"/>
        <end position="541"/>
    </location>
</feature>
<feature type="chain" id="PRO_5023868079" description="Protein kinase domain-containing protein" evidence="15">
    <location>
        <begin position="22"/>
        <end position="1363"/>
    </location>
</feature>
<organism evidence="19 20">
    <name type="scientific">Nyssa sinensis</name>
    <dbReference type="NCBI Taxonomy" id="561372"/>
    <lineage>
        <taxon>Eukaryota</taxon>
        <taxon>Viridiplantae</taxon>
        <taxon>Streptophyta</taxon>
        <taxon>Embryophyta</taxon>
        <taxon>Tracheophyta</taxon>
        <taxon>Spermatophyta</taxon>
        <taxon>Magnoliopsida</taxon>
        <taxon>eudicotyledons</taxon>
        <taxon>Gunneridae</taxon>
        <taxon>Pentapetalae</taxon>
        <taxon>asterids</taxon>
        <taxon>Cornales</taxon>
        <taxon>Nyssaceae</taxon>
        <taxon>Nyssa</taxon>
    </lineage>
</organism>
<dbReference type="InterPro" id="IPR001611">
    <property type="entry name" value="Leu-rich_rpt"/>
</dbReference>
<dbReference type="PROSITE" id="PS50011">
    <property type="entry name" value="PROTEIN_KINASE_DOM"/>
    <property type="match status" value="2"/>
</dbReference>
<evidence type="ECO:0000256" key="5">
    <source>
        <dbReference type="ARBA" id="ARBA00022729"/>
    </source>
</evidence>
<evidence type="ECO:0000313" key="19">
    <source>
        <dbReference type="EMBL" id="KAA8529019.1"/>
    </source>
</evidence>
<dbReference type="PROSITE" id="PS50033">
    <property type="entry name" value="UBX"/>
    <property type="match status" value="1"/>
</dbReference>
<gene>
    <name evidence="19" type="ORF">F0562_033493</name>
</gene>
<evidence type="ECO:0000256" key="7">
    <source>
        <dbReference type="ARBA" id="ARBA00022741"/>
    </source>
</evidence>
<evidence type="ECO:0000259" key="17">
    <source>
        <dbReference type="PROSITE" id="PS50033"/>
    </source>
</evidence>
<dbReference type="PROSITE" id="PS51450">
    <property type="entry name" value="LRR"/>
    <property type="match status" value="1"/>
</dbReference>
<dbReference type="PANTHER" id="PTHR48010:SF76">
    <property type="entry name" value="INACTIVE RECEPTOR KINASE RLK902-RELATED"/>
    <property type="match status" value="1"/>
</dbReference>
<evidence type="ECO:0000256" key="11">
    <source>
        <dbReference type="ARBA" id="ARBA00023136"/>
    </source>
</evidence>
<keyword evidence="12" id="KW-0479">Metal-binding</keyword>
<keyword evidence="10" id="KW-1133">Transmembrane helix</keyword>
<dbReference type="InterPro" id="IPR000719">
    <property type="entry name" value="Prot_kinase_dom"/>
</dbReference>
<keyword evidence="9 13" id="KW-0067">ATP-binding</keyword>
<evidence type="ECO:0000259" key="16">
    <source>
        <dbReference type="PROSITE" id="PS50011"/>
    </source>
</evidence>
<dbReference type="InterPro" id="IPR055414">
    <property type="entry name" value="LRR_R13L4/SHOC2-like"/>
</dbReference>
<dbReference type="Proteomes" id="UP000325577">
    <property type="component" value="Linkage Group LG20"/>
</dbReference>
<dbReference type="EMBL" id="CM018044">
    <property type="protein sequence ID" value="KAA8529019.1"/>
    <property type="molecule type" value="Genomic_DNA"/>
</dbReference>
<evidence type="ECO:0000313" key="20">
    <source>
        <dbReference type="Proteomes" id="UP000325577"/>
    </source>
</evidence>
<feature type="binding site" evidence="13">
    <location>
        <position position="767"/>
    </location>
    <ligand>
        <name>ATP</name>
        <dbReference type="ChEBI" id="CHEBI:30616"/>
    </ligand>
</feature>
<dbReference type="SUPFAM" id="SSF143503">
    <property type="entry name" value="PUG domain-like"/>
    <property type="match status" value="1"/>
</dbReference>
<keyword evidence="4" id="KW-0812">Transmembrane</keyword>
<evidence type="ECO:0000256" key="14">
    <source>
        <dbReference type="SAM" id="MobiDB-lite"/>
    </source>
</evidence>
<dbReference type="Pfam" id="PF23598">
    <property type="entry name" value="LRR_14"/>
    <property type="match status" value="1"/>
</dbReference>
<dbReference type="SUPFAM" id="SSF56112">
    <property type="entry name" value="Protein kinase-like (PK-like)"/>
    <property type="match status" value="3"/>
</dbReference>
<dbReference type="PROSITE" id="PS50157">
    <property type="entry name" value="ZINC_FINGER_C2H2_2"/>
    <property type="match status" value="1"/>
</dbReference>
<dbReference type="PANTHER" id="PTHR48010">
    <property type="entry name" value="OS05G0588300 PROTEIN"/>
    <property type="match status" value="1"/>
</dbReference>
<dbReference type="InterPro" id="IPR013087">
    <property type="entry name" value="Znf_C2H2_type"/>
</dbReference>
<dbReference type="SMART" id="SM00580">
    <property type="entry name" value="PUG"/>
    <property type="match status" value="1"/>
</dbReference>
<feature type="region of interest" description="Disordered" evidence="14">
    <location>
        <begin position="961"/>
        <end position="994"/>
    </location>
</feature>
<keyword evidence="5 15" id="KW-0732">Signal</keyword>
<dbReference type="Gene3D" id="1.20.58.2190">
    <property type="match status" value="1"/>
</dbReference>
<evidence type="ECO:0000256" key="15">
    <source>
        <dbReference type="SAM" id="SignalP"/>
    </source>
</evidence>
<reference evidence="19 20" key="1">
    <citation type="submission" date="2019-09" db="EMBL/GenBank/DDBJ databases">
        <title>A chromosome-level genome assembly of the Chinese tupelo Nyssa sinensis.</title>
        <authorList>
            <person name="Yang X."/>
            <person name="Kang M."/>
            <person name="Yang Y."/>
            <person name="Xiong H."/>
            <person name="Wang M."/>
            <person name="Zhang Z."/>
            <person name="Wang Z."/>
            <person name="Wu H."/>
            <person name="Ma T."/>
            <person name="Liu J."/>
            <person name="Xi Z."/>
        </authorList>
    </citation>
    <scope>NUCLEOTIDE SEQUENCE [LARGE SCALE GENOMIC DNA]</scope>
    <source>
        <strain evidence="19">J267</strain>
        <tissue evidence="19">Leaf</tissue>
    </source>
</reference>
<evidence type="ECO:0000256" key="6">
    <source>
        <dbReference type="ARBA" id="ARBA00022737"/>
    </source>
</evidence>
<proteinExistence type="predicted"/>
<evidence type="ECO:0000256" key="12">
    <source>
        <dbReference type="PROSITE-ProRule" id="PRU00042"/>
    </source>
</evidence>
<evidence type="ECO:0000256" key="13">
    <source>
        <dbReference type="PROSITE-ProRule" id="PRU10141"/>
    </source>
</evidence>
<keyword evidence="20" id="KW-1185">Reference proteome</keyword>
<keyword evidence="2" id="KW-0597">Phosphoprotein</keyword>
<dbReference type="InterPro" id="IPR036339">
    <property type="entry name" value="PUB-like_dom_sf"/>
</dbReference>
<dbReference type="FunFam" id="3.80.10.10:FF:000234">
    <property type="entry name" value="Probable inactive receptor kinase RLK902"/>
    <property type="match status" value="1"/>
</dbReference>
<evidence type="ECO:0000259" key="18">
    <source>
        <dbReference type="PROSITE" id="PS50157"/>
    </source>
</evidence>
<dbReference type="Gene3D" id="1.10.510.10">
    <property type="entry name" value="Transferase(Phosphotransferase) domain 1"/>
    <property type="match status" value="2"/>
</dbReference>
<dbReference type="GO" id="GO:0016020">
    <property type="term" value="C:membrane"/>
    <property type="evidence" value="ECO:0007669"/>
    <property type="project" value="UniProtKB-SubCell"/>
</dbReference>
<feature type="domain" description="C2H2-type" evidence="18">
    <location>
        <begin position="1011"/>
        <end position="1040"/>
    </location>
</feature>
<dbReference type="SUPFAM" id="SSF54236">
    <property type="entry name" value="Ubiquitin-like"/>
    <property type="match status" value="1"/>
</dbReference>
<feature type="compositionally biased region" description="Polar residues" evidence="14">
    <location>
        <begin position="961"/>
        <end position="980"/>
    </location>
</feature>
<keyword evidence="7 13" id="KW-0547">Nucleotide-binding</keyword>
<comment type="subcellular location">
    <subcellularLocation>
        <location evidence="1">Membrane</location>
        <topology evidence="1">Peripheral membrane protein</topology>
    </subcellularLocation>
</comment>
<evidence type="ECO:0008006" key="21">
    <source>
        <dbReference type="Google" id="ProtNLM"/>
    </source>
</evidence>
<evidence type="ECO:0000256" key="4">
    <source>
        <dbReference type="ARBA" id="ARBA00022692"/>
    </source>
</evidence>
<evidence type="ECO:0000256" key="3">
    <source>
        <dbReference type="ARBA" id="ARBA00022614"/>
    </source>
</evidence>
<dbReference type="InterPro" id="IPR032675">
    <property type="entry name" value="LRR_dom_sf"/>
</dbReference>
<dbReference type="Pfam" id="PF07714">
    <property type="entry name" value="PK_Tyr_Ser-Thr"/>
    <property type="match status" value="2"/>
</dbReference>
<dbReference type="InterPro" id="IPR018997">
    <property type="entry name" value="PUB_domain"/>
</dbReference>
<keyword evidence="8" id="KW-0833">Ubl conjugation pathway</keyword>
<dbReference type="GO" id="GO:0006950">
    <property type="term" value="P:response to stress"/>
    <property type="evidence" value="ECO:0007669"/>
    <property type="project" value="UniProtKB-ARBA"/>
</dbReference>
<protein>
    <recommendedName>
        <fullName evidence="21">Protein kinase domain-containing protein</fullName>
    </recommendedName>
</protein>
<evidence type="ECO:0000256" key="8">
    <source>
        <dbReference type="ARBA" id="ARBA00022786"/>
    </source>
</evidence>
<dbReference type="InterPro" id="IPR013210">
    <property type="entry name" value="LRR_N_plant-typ"/>
</dbReference>
<dbReference type="PROSITE" id="PS00107">
    <property type="entry name" value="PROTEIN_KINASE_ATP"/>
    <property type="match status" value="1"/>
</dbReference>
<dbReference type="SUPFAM" id="SSF52058">
    <property type="entry name" value="L domain-like"/>
    <property type="match status" value="1"/>
</dbReference>
<keyword evidence="6" id="KW-0677">Repeat</keyword>
<keyword evidence="12" id="KW-0862">Zinc</keyword>
<keyword evidence="11" id="KW-0472">Membrane</keyword>
<dbReference type="FunFam" id="3.30.200.20:FF:000307">
    <property type="entry name" value="pollen receptor-like kinase 1"/>
    <property type="match status" value="1"/>
</dbReference>
<name>A0A5J5AFN7_9ASTE</name>
<evidence type="ECO:0000256" key="9">
    <source>
        <dbReference type="ARBA" id="ARBA00022840"/>
    </source>
</evidence>
<dbReference type="CDD" id="cd09212">
    <property type="entry name" value="PUB"/>
    <property type="match status" value="1"/>
</dbReference>
<dbReference type="GO" id="GO:0004674">
    <property type="term" value="F:protein serine/threonine kinase activity"/>
    <property type="evidence" value="ECO:0007669"/>
    <property type="project" value="UniProtKB-EC"/>
</dbReference>
<dbReference type="InterPro" id="IPR050994">
    <property type="entry name" value="At_inactive_RLKs"/>
</dbReference>
<dbReference type="Pfam" id="PF09409">
    <property type="entry name" value="PUB"/>
    <property type="match status" value="1"/>
</dbReference>
<feature type="domain" description="UBX" evidence="17">
    <location>
        <begin position="1246"/>
        <end position="1330"/>
    </location>
</feature>
<dbReference type="Pfam" id="PF08263">
    <property type="entry name" value="LRRNT_2"/>
    <property type="match status" value="1"/>
</dbReference>
<dbReference type="InterPro" id="IPR001012">
    <property type="entry name" value="UBX_dom"/>
</dbReference>
<feature type="domain" description="Protein kinase" evidence="16">
    <location>
        <begin position="740"/>
        <end position="996"/>
    </location>
</feature>
<dbReference type="GO" id="GO:0008270">
    <property type="term" value="F:zinc ion binding"/>
    <property type="evidence" value="ECO:0007669"/>
    <property type="project" value="UniProtKB-KW"/>
</dbReference>
<dbReference type="Gene3D" id="3.30.200.20">
    <property type="entry name" value="Phosphorylase Kinase, domain 1"/>
    <property type="match status" value="2"/>
</dbReference>
<dbReference type="FunFam" id="1.10.510.10:FF:000095">
    <property type="entry name" value="protein STRUBBELIG-RECEPTOR FAMILY 8"/>
    <property type="match status" value="1"/>
</dbReference>
<dbReference type="Gene3D" id="3.80.10.10">
    <property type="entry name" value="Ribonuclease Inhibitor"/>
    <property type="match status" value="1"/>
</dbReference>
<dbReference type="InterPro" id="IPR011009">
    <property type="entry name" value="Kinase-like_dom_sf"/>
</dbReference>
<keyword evidence="12" id="KW-0863">Zinc-finger</keyword>
<dbReference type="OrthoDB" id="49605at2759"/>
<dbReference type="InterPro" id="IPR029071">
    <property type="entry name" value="Ubiquitin-like_domsf"/>
</dbReference>
<accession>A0A5J5AFN7</accession>
<sequence length="1363" mass="149837">MFSHFLLLFTLSLSFFLAGKSDPAADKAALLLLRSAVRGRTLSWNQSDTTPCLWEGVSCDNATGRVTELRLPGDGLSGQIPLKSIGNLTHLRTLSLRHNSLSGPPPPDLGSCTELRELFFQENDFSGEIPTSLFGLNNLVRLNLAGNKFSGEISSHFNNLTMLKNLSLENNQLTGSIPELKDLSQLRDFNVSYNRLKVLEKPDRRLRCHPVKPLEFELPSPRPIIVRENGGLSNGYSAGLPARPLAGIVPRNNELVFFWDEIRAFGLEDLLRASAEVLGKGTIGTSYKAYMEGGGEVVVKRMKNVCVSEREFIEKVEGLGVLVHENLVPLRAYYYGRDEKLLVYDSMPMGSLAALLHGNRGADRAPFTWEVRSSIVLGAARGIEYLHSLGPNVSHGNIRSSNILLTDNCGACVSEFGIAQLVLSISTLNLNGYCAPEVTDSRKVSQKADVYSFGVLLLELLTGKALTHDEPSNEEVVDLPRWVQSVVQEKYTIDVFDPELLRYQNIEEQMVQLLHLAIHCTSQHPDRRPLMMEGLVSRIYTPCTEAMGIGFGDLHPLGVWGLVGDLHPLHKGNGDWFQGVAPPGVLGIHNINWGNAAEVLGKGTFGFTYKAFLEDGVIAVKRLKGSFAFGREKLEGLGQLAHENLLPLKAYCCSDESLLIFDYIPMGSLSARLHVPRTVIELVIVSLIILVTLLILSKQKVVKELGVTMEVKTVTDSSKNDGPVFFGNGVRVYGLNVLLGSEAEVLGNGTFGITYKILLEDGDLVVKRLKGSFAFGRDKVEGLGQLVHENLLPLRAYCCRDEALLIFDFMPMGSLSALLHGSKSAKETPLNWDIRSRIAYGVARGVEYLHSQGLNSCHGNIRSSNILLTNSYDARVSEFGIAQLVSPESKPKLIAGYHAPEVTNAHDVSQKTDVYSFGVLLLELLSGPTTNPILARPSLTVDSRSNQLSAARVNSKLFTQKTVNSDHQVSNRSSVLNTPDSNRKPANGFDPFDPLITSGKRTKNGFSLNVFECPVCGRAYGSEEEVSAHVESCLNSSEVDNVAAVSELARHEKGAESQSELEACVGTYVSGKPSDGSVEVVLKLLRNIIREPENMKFRKIRMGNPKIREALGDVAGGVELLECVGFELQEEGGEMWAVMEVLSEERILSIKKALSFLEPQKIGDLPSTALGKIDEPIEPKKVDRQIRVFFSVPESVAAKIELPDSFYKLSLDELKRETDLRKKKIAESQLLIPKSYKEKQAKAARKRYTKTVIRIQFPDGVVLQGVFFPWEPTSALYEFVGSALKEACLEFELLHPVVIKRRVIPSFPAPGQRATTLEEEDLVPAALIKFRPIETDSVVFTGLCNELLEISEPLISGSAVAPV</sequence>
<evidence type="ECO:0000256" key="1">
    <source>
        <dbReference type="ARBA" id="ARBA00004170"/>
    </source>
</evidence>
<evidence type="ECO:0000256" key="2">
    <source>
        <dbReference type="ARBA" id="ARBA00022553"/>
    </source>
</evidence>
<evidence type="ECO:0000256" key="10">
    <source>
        <dbReference type="ARBA" id="ARBA00022989"/>
    </source>
</evidence>
<dbReference type="FunFam" id="3.10.20.90:FF:000185">
    <property type="entry name" value="UBX domain-containing protein 6"/>
    <property type="match status" value="1"/>
</dbReference>
<dbReference type="GO" id="GO:0005524">
    <property type="term" value="F:ATP binding"/>
    <property type="evidence" value="ECO:0007669"/>
    <property type="project" value="UniProtKB-UniRule"/>
</dbReference>